<feature type="domain" description="D-isomer specific 2-hydroxyacid dehydrogenase NAD-binding" evidence="4">
    <location>
        <begin position="143"/>
        <end position="325"/>
    </location>
</feature>
<dbReference type="PANTHER" id="PTHR46029">
    <property type="entry name" value="C-TERMINAL-BINDING PROTEIN"/>
    <property type="match status" value="1"/>
</dbReference>
<dbReference type="CDD" id="cd05299">
    <property type="entry name" value="CtBP_dh"/>
    <property type="match status" value="1"/>
</dbReference>
<feature type="domain" description="D-isomer specific 2-hydroxyacid dehydrogenase catalytic" evidence="3">
    <location>
        <begin position="47"/>
        <end position="357"/>
    </location>
</feature>
<evidence type="ECO:0000313" key="5">
    <source>
        <dbReference type="Proteomes" id="UP000887575"/>
    </source>
</evidence>
<feature type="region of interest" description="Disordered" evidence="2">
    <location>
        <begin position="464"/>
        <end position="548"/>
    </location>
</feature>
<dbReference type="GO" id="GO:0005634">
    <property type="term" value="C:nucleus"/>
    <property type="evidence" value="ECO:0007669"/>
    <property type="project" value="TreeGrafter"/>
</dbReference>
<accession>A0AAF3FM74</accession>
<dbReference type="GO" id="GO:0006357">
    <property type="term" value="P:regulation of transcription by RNA polymerase II"/>
    <property type="evidence" value="ECO:0007669"/>
    <property type="project" value="TreeGrafter"/>
</dbReference>
<dbReference type="Pfam" id="PF02826">
    <property type="entry name" value="2-Hacid_dh_C"/>
    <property type="match status" value="1"/>
</dbReference>
<evidence type="ECO:0000313" key="6">
    <source>
        <dbReference type="WBParaSite" id="MBELARI_LOCUS7181.1"/>
    </source>
</evidence>
<feature type="compositionally biased region" description="Polar residues" evidence="2">
    <location>
        <begin position="372"/>
        <end position="385"/>
    </location>
</feature>
<evidence type="ECO:0000259" key="4">
    <source>
        <dbReference type="Pfam" id="PF02826"/>
    </source>
</evidence>
<dbReference type="SUPFAM" id="SSF51735">
    <property type="entry name" value="NAD(P)-binding Rossmann-fold domains"/>
    <property type="match status" value="1"/>
</dbReference>
<dbReference type="GO" id="GO:0003713">
    <property type="term" value="F:transcription coactivator activity"/>
    <property type="evidence" value="ECO:0007669"/>
    <property type="project" value="TreeGrafter"/>
</dbReference>
<sequence>MIDSPQSESLDSPCLSTNPLQELLAMAGRVNGLPGRPLVALLDGRDCSIEMPILKDVATVAFCDAQSTHEIHEKVLNEAVAALMWHSIQLSREDLEKFRALKIVVRIGTGVDNIDVKAATELGIAVCNTPGDCIEEVADSTLCLILNLYRKTFWYAKAMNEGKRISTAEQVREVGAGARRIRDETLGLIGCGRIGSAVAIRGKAFGMKVIFYDPHQPEGYEKALGIERCHSLDDLLYKADCISLHCTLLEETRQIINEHTIKQMKQGSMIVNTSAAGLINEADLAMALKSGHLRAAALDCHESAFDSNISPMLANCPNLINTPHASWYSEASSKELRVSAAKEIRRAITGRSPQDLTNCVNKDELLAAAPGPSNSRRGATATATVHAQPGPSGFNPGALGAIGNFSFNGLPQMGSFPYGNPLLAMTAGGMINPLLMNSGNPLAQFSAASGSPATAALSSLAAAASGQMPSSPARGSPRPKSSNTPSIKGGSPAVNGNSSDAGGSSPSDAPTPSVSSNTTAPANEDLKKVKEEPSVNGSDSGALEIDSS</sequence>
<evidence type="ECO:0008006" key="7">
    <source>
        <dbReference type="Google" id="ProtNLM"/>
    </source>
</evidence>
<dbReference type="InterPro" id="IPR051638">
    <property type="entry name" value="CTBP_dehydrogenase"/>
</dbReference>
<comment type="similarity">
    <text evidence="1">Belongs to the D-isomer specific 2-hydroxyacid dehydrogenase family.</text>
</comment>
<dbReference type="InterPro" id="IPR036291">
    <property type="entry name" value="NAD(P)-bd_dom_sf"/>
</dbReference>
<dbReference type="GO" id="GO:0001221">
    <property type="term" value="F:transcription coregulator binding"/>
    <property type="evidence" value="ECO:0007669"/>
    <property type="project" value="TreeGrafter"/>
</dbReference>
<feature type="compositionally biased region" description="Basic and acidic residues" evidence="2">
    <location>
        <begin position="524"/>
        <end position="533"/>
    </location>
</feature>
<keyword evidence="5" id="KW-1185">Reference proteome</keyword>
<evidence type="ECO:0000256" key="2">
    <source>
        <dbReference type="SAM" id="MobiDB-lite"/>
    </source>
</evidence>
<dbReference type="InterPro" id="IPR043322">
    <property type="entry name" value="CtBP"/>
</dbReference>
<dbReference type="GO" id="GO:0003714">
    <property type="term" value="F:transcription corepressor activity"/>
    <property type="evidence" value="ECO:0007669"/>
    <property type="project" value="InterPro"/>
</dbReference>
<feature type="compositionally biased region" description="Polar residues" evidence="2">
    <location>
        <begin position="512"/>
        <end position="521"/>
    </location>
</feature>
<dbReference type="GO" id="GO:0140297">
    <property type="term" value="F:DNA-binding transcription factor binding"/>
    <property type="evidence" value="ECO:0007669"/>
    <property type="project" value="TreeGrafter"/>
</dbReference>
<dbReference type="GO" id="GO:0016616">
    <property type="term" value="F:oxidoreductase activity, acting on the CH-OH group of donors, NAD or NADP as acceptor"/>
    <property type="evidence" value="ECO:0007669"/>
    <property type="project" value="InterPro"/>
</dbReference>
<dbReference type="PANTHER" id="PTHR46029:SF7">
    <property type="entry name" value="C-TERMINAL-BINDING PROTEIN"/>
    <property type="match status" value="1"/>
</dbReference>
<protein>
    <recommendedName>
        <fullName evidence="7">C-terminal-binding protein</fullName>
    </recommendedName>
</protein>
<dbReference type="InterPro" id="IPR006140">
    <property type="entry name" value="D-isomer_DH_NAD-bd"/>
</dbReference>
<dbReference type="Proteomes" id="UP000887575">
    <property type="component" value="Unassembled WGS sequence"/>
</dbReference>
<feature type="region of interest" description="Disordered" evidence="2">
    <location>
        <begin position="369"/>
        <end position="392"/>
    </location>
</feature>
<dbReference type="AlphaFoldDB" id="A0AAF3FM74"/>
<dbReference type="Pfam" id="PF00389">
    <property type="entry name" value="2-Hacid_dh"/>
    <property type="match status" value="1"/>
</dbReference>
<proteinExistence type="inferred from homology"/>
<dbReference type="SUPFAM" id="SSF52283">
    <property type="entry name" value="Formate/glycerate dehydrogenase catalytic domain-like"/>
    <property type="match status" value="1"/>
</dbReference>
<dbReference type="GO" id="GO:0051287">
    <property type="term" value="F:NAD binding"/>
    <property type="evidence" value="ECO:0007669"/>
    <property type="project" value="InterPro"/>
</dbReference>
<dbReference type="Gene3D" id="3.40.50.720">
    <property type="entry name" value="NAD(P)-binding Rossmann-like Domain"/>
    <property type="match status" value="2"/>
</dbReference>
<name>A0AAF3FM74_9BILA</name>
<evidence type="ECO:0000256" key="1">
    <source>
        <dbReference type="ARBA" id="ARBA00005854"/>
    </source>
</evidence>
<dbReference type="WBParaSite" id="MBELARI_LOCUS7181.1">
    <property type="protein sequence ID" value="MBELARI_LOCUS7181.1"/>
    <property type="gene ID" value="MBELARI_LOCUS7181"/>
</dbReference>
<feature type="compositionally biased region" description="Low complexity" evidence="2">
    <location>
        <begin position="498"/>
        <end position="510"/>
    </location>
</feature>
<reference evidence="6" key="1">
    <citation type="submission" date="2024-02" db="UniProtKB">
        <authorList>
            <consortium name="WormBaseParasite"/>
        </authorList>
    </citation>
    <scope>IDENTIFICATION</scope>
</reference>
<evidence type="ECO:0000259" key="3">
    <source>
        <dbReference type="Pfam" id="PF00389"/>
    </source>
</evidence>
<organism evidence="5 6">
    <name type="scientific">Mesorhabditis belari</name>
    <dbReference type="NCBI Taxonomy" id="2138241"/>
    <lineage>
        <taxon>Eukaryota</taxon>
        <taxon>Metazoa</taxon>
        <taxon>Ecdysozoa</taxon>
        <taxon>Nematoda</taxon>
        <taxon>Chromadorea</taxon>
        <taxon>Rhabditida</taxon>
        <taxon>Rhabditina</taxon>
        <taxon>Rhabditomorpha</taxon>
        <taxon>Rhabditoidea</taxon>
        <taxon>Rhabditidae</taxon>
        <taxon>Mesorhabditinae</taxon>
        <taxon>Mesorhabditis</taxon>
    </lineage>
</organism>
<dbReference type="InterPro" id="IPR006139">
    <property type="entry name" value="D-isomer_2_OHA_DH_cat_dom"/>
</dbReference>